<evidence type="ECO:0000313" key="2">
    <source>
        <dbReference type="Proteomes" id="UP000053237"/>
    </source>
</evidence>
<comment type="caution">
    <text evidence="1">The sequence shown here is derived from an EMBL/GenBank/DDBJ whole genome shotgun (WGS) entry which is preliminary data.</text>
</comment>
<evidence type="ECO:0000313" key="1">
    <source>
        <dbReference type="EMBL" id="CCI11560.1"/>
    </source>
</evidence>
<dbReference type="AlphaFoldDB" id="A0A024FWS8"/>
<keyword evidence="2" id="KW-1185">Reference proteome</keyword>
<organism evidence="1 2">
    <name type="scientific">Albugo candida</name>
    <dbReference type="NCBI Taxonomy" id="65357"/>
    <lineage>
        <taxon>Eukaryota</taxon>
        <taxon>Sar</taxon>
        <taxon>Stramenopiles</taxon>
        <taxon>Oomycota</taxon>
        <taxon>Peronosporomycetes</taxon>
        <taxon>Albuginales</taxon>
        <taxon>Albuginaceae</taxon>
        <taxon>Albugo</taxon>
    </lineage>
</organism>
<dbReference type="Proteomes" id="UP000053237">
    <property type="component" value="Unassembled WGS sequence"/>
</dbReference>
<reference evidence="1 2" key="1">
    <citation type="submission" date="2012-05" db="EMBL/GenBank/DDBJ databases">
        <title>Recombination and specialization in a pathogen metapopulation.</title>
        <authorList>
            <person name="Gardiner A."/>
            <person name="Kemen E."/>
            <person name="Schultz-Larsen T."/>
            <person name="MacLean D."/>
            <person name="Van Oosterhout C."/>
            <person name="Jones J.D.G."/>
        </authorList>
    </citation>
    <scope>NUCLEOTIDE SEQUENCE [LARGE SCALE GENOMIC DNA]</scope>
    <source>
        <strain evidence="1 2">Ac Nc2</strain>
    </source>
</reference>
<dbReference type="InParanoid" id="A0A024FWS8"/>
<dbReference type="OrthoDB" id="8062037at2759"/>
<dbReference type="EMBL" id="CAIX01001227">
    <property type="protein sequence ID" value="CCI11560.1"/>
    <property type="molecule type" value="Genomic_DNA"/>
</dbReference>
<name>A0A024FWS8_9STRA</name>
<dbReference type="STRING" id="65357.A0A024FWS8"/>
<accession>A0A024FWS8</accession>
<gene>
    <name evidence="1" type="ORF">BN9_131190</name>
</gene>
<proteinExistence type="predicted"/>
<sequence>MSESIYYRPIRRCEYGDFENDSCFIKNACKGRIMKSRLQESFTLTCYKPQVRVKECLHGCASVDYTSSFAPRNKWEYHYTFSWCTNRLLQAEKTPRRHFGICKRCRDHRHDHYNDCNRRYFAEVTGEVPRSCQVHPSGSHQIVKEANSFDLFAAFAEEEDECTITWWPQYGRFNYVCENRIRIATHIATTDANAE</sequence>
<protein>
    <submittedName>
        <fullName evidence="1">Uncharacterized protein</fullName>
    </submittedName>
</protein>